<feature type="domain" description="Alanine dehydrogenase/pyridine nucleotide transhydrogenase N-terminal" evidence="16">
    <location>
        <begin position="4"/>
        <end position="143"/>
    </location>
</feature>
<dbReference type="GO" id="GO:0005886">
    <property type="term" value="C:plasma membrane"/>
    <property type="evidence" value="ECO:0007669"/>
    <property type="project" value="TreeGrafter"/>
</dbReference>
<dbReference type="FunFam" id="3.40.50.720:FF:000188">
    <property type="entry name" value="NAD(P) transhydrogenase alpha subunit 1"/>
    <property type="match status" value="1"/>
</dbReference>
<dbReference type="SMART" id="SM01002">
    <property type="entry name" value="AlaDh_PNT_C"/>
    <property type="match status" value="1"/>
</dbReference>
<dbReference type="Proteomes" id="UP000216361">
    <property type="component" value="Unassembled WGS sequence"/>
</dbReference>
<gene>
    <name evidence="17" type="ORF">CHR90_13985</name>
</gene>
<evidence type="ECO:0000256" key="9">
    <source>
        <dbReference type="ARBA" id="ARBA00063359"/>
    </source>
</evidence>
<evidence type="ECO:0000313" key="18">
    <source>
        <dbReference type="Proteomes" id="UP000216361"/>
    </source>
</evidence>
<evidence type="ECO:0000256" key="4">
    <source>
        <dbReference type="ARBA" id="ARBA00022741"/>
    </source>
</evidence>
<dbReference type="CDD" id="cd05304">
    <property type="entry name" value="Rubrum_tdh"/>
    <property type="match status" value="1"/>
</dbReference>
<organism evidence="17 18">
    <name type="scientific">Elstera cyanobacteriorum</name>
    <dbReference type="NCBI Taxonomy" id="2022747"/>
    <lineage>
        <taxon>Bacteria</taxon>
        <taxon>Pseudomonadati</taxon>
        <taxon>Pseudomonadota</taxon>
        <taxon>Alphaproteobacteria</taxon>
        <taxon>Rhodospirillales</taxon>
        <taxon>Rhodospirillaceae</taxon>
        <taxon>Elstera</taxon>
    </lineage>
</organism>
<name>A0A255XM72_9PROT</name>
<dbReference type="Gene3D" id="3.40.50.720">
    <property type="entry name" value="NAD(P)-binding Rossmann-like Domain"/>
    <property type="match status" value="2"/>
</dbReference>
<evidence type="ECO:0000259" key="15">
    <source>
        <dbReference type="SMART" id="SM01002"/>
    </source>
</evidence>
<accession>A0A255XM72</accession>
<dbReference type="GO" id="GO:0006740">
    <property type="term" value="P:NADPH regeneration"/>
    <property type="evidence" value="ECO:0007669"/>
    <property type="project" value="TreeGrafter"/>
</dbReference>
<evidence type="ECO:0000256" key="13">
    <source>
        <dbReference type="ARBA" id="ARBA00081682"/>
    </source>
</evidence>
<dbReference type="InterPro" id="IPR036291">
    <property type="entry name" value="NAD(P)-bd_dom_sf"/>
</dbReference>
<evidence type="ECO:0000256" key="3">
    <source>
        <dbReference type="ARBA" id="ARBA00012943"/>
    </source>
</evidence>
<dbReference type="InterPro" id="IPR007886">
    <property type="entry name" value="AlaDH/PNT_N"/>
</dbReference>
<dbReference type="AlphaFoldDB" id="A0A255XM72"/>
<keyword evidence="5" id="KW-0521">NADP</keyword>
<keyword evidence="7" id="KW-0520">NAD</keyword>
<dbReference type="GO" id="GO:0050661">
    <property type="term" value="F:NADP binding"/>
    <property type="evidence" value="ECO:0007669"/>
    <property type="project" value="TreeGrafter"/>
</dbReference>
<evidence type="ECO:0000256" key="2">
    <source>
        <dbReference type="ARBA" id="ARBA00005689"/>
    </source>
</evidence>
<sequence length="383" mass="39505">MKIAVLKERRPFERRVAATPETVKKFIGLGASVTVETGAGDGAFFLDDAYAAAGATVAADAATALAGADLVLKVRRPLAPGEGEVDELALLKPGQTVLGLLDPYGGQAEALAATGVNAVAMEFVPRITRAQVMDVLSSQANLAGYKAVIEAASVYAHGFPMMMTAAGTVPPAKVLVMGAGVAGLQAIATARRLGGVVSATDVRPATKEQVESLGATFVAVIDEEFQQAQTAGGYAKEMSAAYKEKQAALIAETIKKQDIVICTALIPGRKAPTLVTAEMVASMKPGSVIVDLAVEQGGNCDLSEYAQTVVKHSVSIIGHANMPSLIATDASALYARNLLAYVTPLIDKETKALVLNEEDEIVKASLIAKGGALVHPSLVKPAA</sequence>
<dbReference type="SMART" id="SM01003">
    <property type="entry name" value="AlaDh_PNT_N"/>
    <property type="match status" value="1"/>
</dbReference>
<dbReference type="RefSeq" id="WP_094409631.1">
    <property type="nucleotide sequence ID" value="NZ_BMJZ01000002.1"/>
</dbReference>
<dbReference type="OrthoDB" id="9804592at2"/>
<dbReference type="GO" id="GO:0008750">
    <property type="term" value="F:proton-translocating NAD(P)+ transhydrogenase activity"/>
    <property type="evidence" value="ECO:0007669"/>
    <property type="project" value="UniProtKB-EC"/>
</dbReference>
<evidence type="ECO:0000259" key="16">
    <source>
        <dbReference type="SMART" id="SM01003"/>
    </source>
</evidence>
<dbReference type="Pfam" id="PF01262">
    <property type="entry name" value="AlaDh_PNT_C"/>
    <property type="match status" value="1"/>
</dbReference>
<keyword evidence="18" id="KW-1185">Reference proteome</keyword>
<comment type="function">
    <text evidence="1">The transhydrogenation between NADH and NADP is coupled to respiration and ATP hydrolysis and functions as a proton pump across the membrane.</text>
</comment>
<comment type="caution">
    <text evidence="17">The sequence shown here is derived from an EMBL/GenBank/DDBJ whole genome shotgun (WGS) entry which is preliminary data.</text>
</comment>
<comment type="similarity">
    <text evidence="2">Belongs to the AlaDH/PNT family.</text>
</comment>
<evidence type="ECO:0000256" key="10">
    <source>
        <dbReference type="ARBA" id="ARBA00071353"/>
    </source>
</evidence>
<dbReference type="PANTHER" id="PTHR10160:SF19">
    <property type="entry name" value="PROTON-TRANSLOCATING NAD(P)(+) TRANSHYDROGENASE"/>
    <property type="match status" value="1"/>
</dbReference>
<evidence type="ECO:0000256" key="6">
    <source>
        <dbReference type="ARBA" id="ARBA00022967"/>
    </source>
</evidence>
<keyword evidence="4" id="KW-0547">Nucleotide-binding</keyword>
<dbReference type="Pfam" id="PF05222">
    <property type="entry name" value="AlaDh_PNT_N"/>
    <property type="match status" value="1"/>
</dbReference>
<proteinExistence type="inferred from homology"/>
<reference evidence="17 18" key="1">
    <citation type="submission" date="2017-07" db="EMBL/GenBank/DDBJ databases">
        <title>Elstera cyanobacteriorum sp. nov., a novel bacterium isolated from cyanobacterial aggregates in a eutrophic lake.</title>
        <authorList>
            <person name="Cai H."/>
        </authorList>
    </citation>
    <scope>NUCLEOTIDE SEQUENCE [LARGE SCALE GENOMIC DNA]</scope>
    <source>
        <strain evidence="17 18">TH019</strain>
    </source>
</reference>
<evidence type="ECO:0000256" key="11">
    <source>
        <dbReference type="ARBA" id="ARBA00076996"/>
    </source>
</evidence>
<evidence type="ECO:0000256" key="14">
    <source>
        <dbReference type="ARBA" id="ARBA00084087"/>
    </source>
</evidence>
<keyword evidence="6" id="KW-1278">Translocase</keyword>
<comment type="subunit">
    <text evidence="9">Heterotrimer of two alpha chains and a beta (PntB) chain; in Rhodospirillum, the alpha chain is made of two subunits (PntAA and PntAB) and forms a dimer.</text>
</comment>
<dbReference type="NCBIfam" id="NF006942">
    <property type="entry name" value="PRK09424.1"/>
    <property type="match status" value="1"/>
</dbReference>
<dbReference type="EMBL" id="NOXS01000033">
    <property type="protein sequence ID" value="OYQ18069.1"/>
    <property type="molecule type" value="Genomic_DNA"/>
</dbReference>
<evidence type="ECO:0000313" key="17">
    <source>
        <dbReference type="EMBL" id="OYQ18069.1"/>
    </source>
</evidence>
<dbReference type="SUPFAM" id="SSF52283">
    <property type="entry name" value="Formate/glycerate dehydrogenase catalytic domain-like"/>
    <property type="match status" value="1"/>
</dbReference>
<evidence type="ECO:0000256" key="5">
    <source>
        <dbReference type="ARBA" id="ARBA00022857"/>
    </source>
</evidence>
<evidence type="ECO:0000256" key="8">
    <source>
        <dbReference type="ARBA" id="ARBA00048202"/>
    </source>
</evidence>
<feature type="domain" description="Alanine dehydrogenase/pyridine nucleotide transhydrogenase NAD(H)-binding" evidence="15">
    <location>
        <begin position="152"/>
        <end position="318"/>
    </location>
</feature>
<protein>
    <recommendedName>
        <fullName evidence="10">NAD(P) transhydrogenase subunit alpha part 1</fullName>
        <ecNumber evidence="3">7.1.1.1</ecNumber>
    </recommendedName>
    <alternativeName>
        <fullName evidence="14">Nicotinamide nucleotide transhydrogenase subunit alpha 1</fullName>
    </alternativeName>
    <alternativeName>
        <fullName evidence="12">Proton-translocating transhydrogenase component 1</fullName>
    </alternativeName>
    <alternativeName>
        <fullName evidence="11">Pyridine nucleotide transhydrogenase subunit alpha 1</fullName>
    </alternativeName>
    <alternativeName>
        <fullName evidence="13">dI</fullName>
    </alternativeName>
</protein>
<evidence type="ECO:0000256" key="1">
    <source>
        <dbReference type="ARBA" id="ARBA00003943"/>
    </source>
</evidence>
<evidence type="ECO:0000256" key="12">
    <source>
        <dbReference type="ARBA" id="ARBA00077863"/>
    </source>
</evidence>
<comment type="catalytic activity">
    <reaction evidence="8">
        <text>NAD(+) + NADPH + H(+)(in) = NADH + NADP(+) + H(+)(out)</text>
        <dbReference type="Rhea" id="RHEA:47992"/>
        <dbReference type="ChEBI" id="CHEBI:15378"/>
        <dbReference type="ChEBI" id="CHEBI:57540"/>
        <dbReference type="ChEBI" id="CHEBI:57783"/>
        <dbReference type="ChEBI" id="CHEBI:57945"/>
        <dbReference type="ChEBI" id="CHEBI:58349"/>
        <dbReference type="EC" id="7.1.1.1"/>
    </reaction>
</comment>
<dbReference type="InterPro" id="IPR007698">
    <property type="entry name" value="AlaDH/PNT_NAD(H)-bd"/>
</dbReference>
<dbReference type="SUPFAM" id="SSF51735">
    <property type="entry name" value="NAD(P)-binding Rossmann-fold domains"/>
    <property type="match status" value="1"/>
</dbReference>
<dbReference type="PANTHER" id="PTHR10160">
    <property type="entry name" value="NAD(P) TRANSHYDROGENASE"/>
    <property type="match status" value="1"/>
</dbReference>
<dbReference type="EC" id="7.1.1.1" evidence="3"/>
<evidence type="ECO:0000256" key="7">
    <source>
        <dbReference type="ARBA" id="ARBA00023027"/>
    </source>
</evidence>